<proteinExistence type="predicted"/>
<sequence>MERIAVPDDYEDRIGAARAALERLPEGPLRDTAARVLDGAPPRATVGAAAEAADRAAALAAQLMSAGFDGTDGGRVVWLRLDYTGRLGSLALSPTVDRMSNRGVAKAVEAAWDAAEAARAEHVMRAERVGADLLARCAPDPRSAELREWIARSPERFSGGTSEDDVCDAEVSLGGRLTAFRFLVPNATIDIEYEQLGAEVSAAIGLAQRRAADRLAAVVASGGG</sequence>
<accession>A0A2T0UN39</accession>
<evidence type="ECO:0000313" key="1">
    <source>
        <dbReference type="EMBL" id="PRY59257.1"/>
    </source>
</evidence>
<gene>
    <name evidence="1" type="ORF">B0I28_104418</name>
</gene>
<reference evidence="1 2" key="1">
    <citation type="submission" date="2018-03" db="EMBL/GenBank/DDBJ databases">
        <title>Genomic Encyclopedia of Type Strains, Phase III (KMG-III): the genomes of soil and plant-associated and newly described type strains.</title>
        <authorList>
            <person name="Whitman W."/>
        </authorList>
    </citation>
    <scope>NUCLEOTIDE SEQUENCE [LARGE SCALE GENOMIC DNA]</scope>
    <source>
        <strain evidence="1 2">CGMCC 4.7067</strain>
    </source>
</reference>
<organism evidence="1 2">
    <name type="scientific">Glycomyces artemisiae</name>
    <dbReference type="NCBI Taxonomy" id="1076443"/>
    <lineage>
        <taxon>Bacteria</taxon>
        <taxon>Bacillati</taxon>
        <taxon>Actinomycetota</taxon>
        <taxon>Actinomycetes</taxon>
        <taxon>Glycomycetales</taxon>
        <taxon>Glycomycetaceae</taxon>
        <taxon>Glycomyces</taxon>
    </lineage>
</organism>
<comment type="caution">
    <text evidence="1">The sequence shown here is derived from an EMBL/GenBank/DDBJ whole genome shotgun (WGS) entry which is preliminary data.</text>
</comment>
<name>A0A2T0UN39_9ACTN</name>
<dbReference type="Proteomes" id="UP000238176">
    <property type="component" value="Unassembled WGS sequence"/>
</dbReference>
<protein>
    <submittedName>
        <fullName evidence="1">Uncharacterized protein</fullName>
    </submittedName>
</protein>
<dbReference type="RefSeq" id="WP_106364344.1">
    <property type="nucleotide sequence ID" value="NZ_PVTJ01000004.1"/>
</dbReference>
<evidence type="ECO:0000313" key="2">
    <source>
        <dbReference type="Proteomes" id="UP000238176"/>
    </source>
</evidence>
<dbReference type="OrthoDB" id="5188988at2"/>
<dbReference type="EMBL" id="PVTJ01000004">
    <property type="protein sequence ID" value="PRY59257.1"/>
    <property type="molecule type" value="Genomic_DNA"/>
</dbReference>
<dbReference type="AlphaFoldDB" id="A0A2T0UN39"/>
<keyword evidence="2" id="KW-1185">Reference proteome</keyword>